<dbReference type="Pfam" id="PF00575">
    <property type="entry name" value="S1"/>
    <property type="match status" value="1"/>
</dbReference>
<keyword evidence="7 9" id="KW-0460">Magnesium</keyword>
<dbReference type="Pfam" id="PF01138">
    <property type="entry name" value="RNase_PH"/>
    <property type="match status" value="2"/>
</dbReference>
<dbReference type="InterPro" id="IPR036456">
    <property type="entry name" value="PNPase_PH_RNA-bd_sf"/>
</dbReference>
<dbReference type="InterPro" id="IPR036612">
    <property type="entry name" value="KH_dom_type_1_sf"/>
</dbReference>
<dbReference type="InterPro" id="IPR020568">
    <property type="entry name" value="Ribosomal_Su5_D2-typ_SF"/>
</dbReference>
<dbReference type="SMART" id="SM00322">
    <property type="entry name" value="KH"/>
    <property type="match status" value="1"/>
</dbReference>
<comment type="similarity">
    <text evidence="2 9">Belongs to the polyribonucleotide nucleotidyltransferase family.</text>
</comment>
<evidence type="ECO:0000256" key="2">
    <source>
        <dbReference type="ARBA" id="ARBA00007404"/>
    </source>
</evidence>
<dbReference type="InterPro" id="IPR004087">
    <property type="entry name" value="KH_dom"/>
</dbReference>
<keyword evidence="5 9" id="KW-0548">Nucleotidyltransferase</keyword>
<keyword evidence="4 9" id="KW-0808">Transferase</keyword>
<reference evidence="11 12" key="1">
    <citation type="journal article" date="2015" name="Nature">
        <title>rRNA introns, odd ribosomes, and small enigmatic genomes across a large radiation of phyla.</title>
        <authorList>
            <person name="Brown C.T."/>
            <person name="Hug L.A."/>
            <person name="Thomas B.C."/>
            <person name="Sharon I."/>
            <person name="Castelle C.J."/>
            <person name="Singh A."/>
            <person name="Wilkins M.J."/>
            <person name="Williams K.H."/>
            <person name="Banfield J.F."/>
        </authorList>
    </citation>
    <scope>NUCLEOTIDE SEQUENCE [LARGE SCALE GENOMIC DNA]</scope>
</reference>
<comment type="subcellular location">
    <subcellularLocation>
        <location evidence="1 9">Cytoplasm</location>
    </subcellularLocation>
</comment>
<dbReference type="PANTHER" id="PTHR11252:SF0">
    <property type="entry name" value="POLYRIBONUCLEOTIDE NUCLEOTIDYLTRANSFERASE 1, MITOCHONDRIAL"/>
    <property type="match status" value="1"/>
</dbReference>
<comment type="caution">
    <text evidence="11">The sequence shown here is derived from an EMBL/GenBank/DDBJ whole genome shotgun (WGS) entry which is preliminary data.</text>
</comment>
<dbReference type="InterPro" id="IPR012162">
    <property type="entry name" value="PNPase"/>
</dbReference>
<evidence type="ECO:0000313" key="12">
    <source>
        <dbReference type="Proteomes" id="UP000034462"/>
    </source>
</evidence>
<feature type="binding site" evidence="9">
    <location>
        <position position="516"/>
    </location>
    <ligand>
        <name>Mg(2+)</name>
        <dbReference type="ChEBI" id="CHEBI:18420"/>
    </ligand>
</feature>
<evidence type="ECO:0000256" key="1">
    <source>
        <dbReference type="ARBA" id="ARBA00004496"/>
    </source>
</evidence>
<evidence type="ECO:0000256" key="9">
    <source>
        <dbReference type="HAMAP-Rule" id="MF_01595"/>
    </source>
</evidence>
<dbReference type="InterPro" id="IPR036345">
    <property type="entry name" value="ExoRNase_PH_dom2_sf"/>
</dbReference>
<dbReference type="GO" id="GO:0006402">
    <property type="term" value="P:mRNA catabolic process"/>
    <property type="evidence" value="ECO:0007669"/>
    <property type="project" value="UniProtKB-UniRule"/>
</dbReference>
<dbReference type="PROSITE" id="PS50084">
    <property type="entry name" value="KH_TYPE_1"/>
    <property type="match status" value="1"/>
</dbReference>
<dbReference type="HAMAP" id="MF_01595">
    <property type="entry name" value="PNPase"/>
    <property type="match status" value="1"/>
</dbReference>
<dbReference type="Gene3D" id="2.40.50.140">
    <property type="entry name" value="Nucleic acid-binding proteins"/>
    <property type="match status" value="1"/>
</dbReference>
<name>A0A837IM53_9BACT</name>
<gene>
    <name evidence="9" type="primary">pnp</name>
    <name evidence="11" type="ORF">UY25_C0001G0107</name>
</gene>
<organism evidence="11 12">
    <name type="scientific">Candidatus Yanofskybacteria bacterium GW2011_GWC1_48_11</name>
    <dbReference type="NCBI Taxonomy" id="1619027"/>
    <lineage>
        <taxon>Bacteria</taxon>
        <taxon>Candidatus Yanofskyibacteriota</taxon>
    </lineage>
</organism>
<dbReference type="Pfam" id="PF00013">
    <property type="entry name" value="KH_1"/>
    <property type="match status" value="1"/>
</dbReference>
<dbReference type="AlphaFoldDB" id="A0A837IM53"/>
<dbReference type="SMART" id="SM00316">
    <property type="entry name" value="S1"/>
    <property type="match status" value="1"/>
</dbReference>
<dbReference type="Pfam" id="PF03725">
    <property type="entry name" value="RNase_PH_C"/>
    <property type="match status" value="1"/>
</dbReference>
<evidence type="ECO:0000256" key="8">
    <source>
        <dbReference type="ARBA" id="ARBA00022884"/>
    </source>
</evidence>
<dbReference type="InterPro" id="IPR004088">
    <property type="entry name" value="KH_dom_type_1"/>
</dbReference>
<dbReference type="InterPro" id="IPR027408">
    <property type="entry name" value="PNPase/RNase_PH_dom_sf"/>
</dbReference>
<dbReference type="GO" id="GO:0005829">
    <property type="term" value="C:cytosol"/>
    <property type="evidence" value="ECO:0007669"/>
    <property type="project" value="TreeGrafter"/>
</dbReference>
<keyword evidence="8 9" id="KW-0694">RNA-binding</keyword>
<dbReference type="GO" id="GO:0003723">
    <property type="term" value="F:RNA binding"/>
    <property type="evidence" value="ECO:0007669"/>
    <property type="project" value="UniProtKB-UniRule"/>
</dbReference>
<dbReference type="InterPro" id="IPR003029">
    <property type="entry name" value="S1_domain"/>
</dbReference>
<dbReference type="GO" id="GO:0000287">
    <property type="term" value="F:magnesium ion binding"/>
    <property type="evidence" value="ECO:0007669"/>
    <property type="project" value="UniProtKB-UniRule"/>
</dbReference>
<proteinExistence type="inferred from homology"/>
<comment type="function">
    <text evidence="9">Involved in mRNA degradation. Catalyzes the phosphorolysis of single-stranded polyribonucleotides processively in the 3'- to 5'-direction.</text>
</comment>
<dbReference type="SUPFAM" id="SSF50249">
    <property type="entry name" value="Nucleic acid-binding proteins"/>
    <property type="match status" value="1"/>
</dbReference>
<evidence type="ECO:0000313" key="11">
    <source>
        <dbReference type="EMBL" id="KKU93614.1"/>
    </source>
</evidence>
<dbReference type="FunFam" id="2.40.50.140:FF:000023">
    <property type="entry name" value="Polyribonucleotide nucleotidyltransferase"/>
    <property type="match status" value="1"/>
</dbReference>
<dbReference type="PROSITE" id="PS50126">
    <property type="entry name" value="S1"/>
    <property type="match status" value="1"/>
</dbReference>
<evidence type="ECO:0000256" key="3">
    <source>
        <dbReference type="ARBA" id="ARBA00022490"/>
    </source>
</evidence>
<dbReference type="InterPro" id="IPR012340">
    <property type="entry name" value="NA-bd_OB-fold"/>
</dbReference>
<dbReference type="EMBL" id="LCPH01000001">
    <property type="protein sequence ID" value="KKU93614.1"/>
    <property type="molecule type" value="Genomic_DNA"/>
</dbReference>
<dbReference type="SUPFAM" id="SSF55666">
    <property type="entry name" value="Ribonuclease PH domain 2-like"/>
    <property type="match status" value="2"/>
</dbReference>
<dbReference type="CDD" id="cd04472">
    <property type="entry name" value="S1_PNPase"/>
    <property type="match status" value="1"/>
</dbReference>
<dbReference type="NCBIfam" id="TIGR03591">
    <property type="entry name" value="polynuc_phos"/>
    <property type="match status" value="1"/>
</dbReference>
<dbReference type="NCBIfam" id="NF008805">
    <property type="entry name" value="PRK11824.1"/>
    <property type="match status" value="1"/>
</dbReference>
<dbReference type="GO" id="GO:0000175">
    <property type="term" value="F:3'-5'-RNA exonuclease activity"/>
    <property type="evidence" value="ECO:0007669"/>
    <property type="project" value="TreeGrafter"/>
</dbReference>
<dbReference type="Gene3D" id="3.30.230.70">
    <property type="entry name" value="GHMP Kinase, N-terminal domain"/>
    <property type="match status" value="2"/>
</dbReference>
<keyword evidence="3 9" id="KW-0963">Cytoplasm</keyword>
<accession>A0A837IM53</accession>
<feature type="binding site" evidence="9">
    <location>
        <position position="510"/>
    </location>
    <ligand>
        <name>Mg(2+)</name>
        <dbReference type="ChEBI" id="CHEBI:18420"/>
    </ligand>
</feature>
<comment type="catalytic activity">
    <reaction evidence="9">
        <text>RNA(n+1) + phosphate = RNA(n) + a ribonucleoside 5'-diphosphate</text>
        <dbReference type="Rhea" id="RHEA:22096"/>
        <dbReference type="Rhea" id="RHEA-COMP:14527"/>
        <dbReference type="Rhea" id="RHEA-COMP:17342"/>
        <dbReference type="ChEBI" id="CHEBI:43474"/>
        <dbReference type="ChEBI" id="CHEBI:57930"/>
        <dbReference type="ChEBI" id="CHEBI:140395"/>
        <dbReference type="EC" id="2.7.7.8"/>
    </reaction>
</comment>
<feature type="domain" description="S1 motif" evidence="10">
    <location>
        <begin position="647"/>
        <end position="715"/>
    </location>
</feature>
<keyword evidence="6 9" id="KW-0479">Metal-binding</keyword>
<dbReference type="SUPFAM" id="SSF54211">
    <property type="entry name" value="Ribosomal protein S5 domain 2-like"/>
    <property type="match status" value="2"/>
</dbReference>
<sequence length="723" mass="80421">MASQDFEMTNFTCQLGEKSFHIELPNWAEQANGNVLVKSGETVTLVTAVMGNELPNQGFFPLTVDYEERFYAAGKILGSRFMRREGRPSDEAIITARLIDRAIRPLFPKNFLREVQVICTCLSWDAQNDPDLSGLLGASLALSLSNIPWKGPIAAVRIGRVQGNFVLNPAYQERAESDLDFVLAGQQLASPRGEQDGELVFNMIEAEGDEIPEETYEQALAFAEPFLIQLLEFQKQIIARGGVQKILHKERDSSFEDFEKEFRAWLDPKLEQALFQGEKQKRMASLDEVKKEYTALVTEKYSDLPAQAGAQIQKYAELFFEEEIDRIVHKGILERDQRVDDRKPDEIRPLAANAGFLPRTHGSGLFERGQTRTLSILTLGAPGDQRLLEGMEFIGKKRFMHHYNFPPYAPGEVKPMRGPGRREIGHGILAEKSLFPVIPAPEEFPYTIRIVTEVVSSNGSTSMAAVCSSTLALLDAGVPIKRPVAGISMGLMKGEGDAYKLLTDIQGPEDKHGDMDFKVAGTKQGICAIQLDVKVTGITKQMFKETLAAARKARWRIIDEVIAKVLPEPRAELSPWAPKIATFNINPEKIGLLIGSGGKTINRISEEYGVEIDIEETGQVFITSQDKEQLAKAVEFVQNLTHEVQVGDIFVGKVKRILEFGAFVEIPGGQEGLVHISQLAPHRVNKVQDVVKLGQTVSVKVIEIDELGRVNLSMKETREHQQG</sequence>
<dbReference type="Proteomes" id="UP000034462">
    <property type="component" value="Unassembled WGS sequence"/>
</dbReference>
<dbReference type="FunFam" id="3.30.230.70:FF:000001">
    <property type="entry name" value="Polyribonucleotide nucleotidyltransferase"/>
    <property type="match status" value="1"/>
</dbReference>
<dbReference type="InterPro" id="IPR015847">
    <property type="entry name" value="ExoRNase_PH_dom2"/>
</dbReference>
<dbReference type="CDD" id="cd11364">
    <property type="entry name" value="RNase_PH_PNPase_2"/>
    <property type="match status" value="1"/>
</dbReference>
<comment type="cofactor">
    <cofactor evidence="9">
        <name>Mg(2+)</name>
        <dbReference type="ChEBI" id="CHEBI:18420"/>
    </cofactor>
</comment>
<dbReference type="EC" id="2.7.7.8" evidence="9"/>
<dbReference type="SUPFAM" id="SSF54791">
    <property type="entry name" value="Eukaryotic type KH-domain (KH-domain type I)"/>
    <property type="match status" value="1"/>
</dbReference>
<evidence type="ECO:0000259" key="10">
    <source>
        <dbReference type="PROSITE" id="PS50126"/>
    </source>
</evidence>
<dbReference type="PIRSF" id="PIRSF005499">
    <property type="entry name" value="PNPase"/>
    <property type="match status" value="1"/>
</dbReference>
<dbReference type="SUPFAM" id="SSF46915">
    <property type="entry name" value="Polynucleotide phosphorylase/guanosine pentaphosphate synthase (PNPase/GPSI), domain 3"/>
    <property type="match status" value="1"/>
</dbReference>
<dbReference type="CDD" id="cd02393">
    <property type="entry name" value="KH-I_PNPase"/>
    <property type="match status" value="1"/>
</dbReference>
<dbReference type="InterPro" id="IPR001247">
    <property type="entry name" value="ExoRNase_PH_dom1"/>
</dbReference>
<protein>
    <recommendedName>
        <fullName evidence="9">Polyribonucleotide nucleotidyltransferase</fullName>
        <ecNumber evidence="9">2.7.7.8</ecNumber>
    </recommendedName>
    <alternativeName>
        <fullName evidence="9">Polynucleotide phosphorylase</fullName>
        <shortName evidence="9">PNPase</shortName>
    </alternativeName>
</protein>
<dbReference type="GO" id="GO:0004654">
    <property type="term" value="F:polyribonucleotide nucleotidyltransferase activity"/>
    <property type="evidence" value="ECO:0007669"/>
    <property type="project" value="UniProtKB-UniRule"/>
</dbReference>
<evidence type="ECO:0000256" key="7">
    <source>
        <dbReference type="ARBA" id="ARBA00022842"/>
    </source>
</evidence>
<dbReference type="Gene3D" id="3.30.1370.10">
    <property type="entry name" value="K Homology domain, type 1"/>
    <property type="match status" value="1"/>
</dbReference>
<dbReference type="PANTHER" id="PTHR11252">
    <property type="entry name" value="POLYRIBONUCLEOTIDE NUCLEOTIDYLTRANSFERASE"/>
    <property type="match status" value="1"/>
</dbReference>
<evidence type="ECO:0000256" key="4">
    <source>
        <dbReference type="ARBA" id="ARBA00022679"/>
    </source>
</evidence>
<dbReference type="FunFam" id="3.30.1370.10:FF:000001">
    <property type="entry name" value="Polyribonucleotide nucleotidyltransferase"/>
    <property type="match status" value="1"/>
</dbReference>
<evidence type="ECO:0000256" key="5">
    <source>
        <dbReference type="ARBA" id="ARBA00022695"/>
    </source>
</evidence>
<evidence type="ECO:0000256" key="6">
    <source>
        <dbReference type="ARBA" id="ARBA00022723"/>
    </source>
</evidence>
<dbReference type="GO" id="GO:0006396">
    <property type="term" value="P:RNA processing"/>
    <property type="evidence" value="ECO:0007669"/>
    <property type="project" value="InterPro"/>
</dbReference>